<evidence type="ECO:0000313" key="1">
    <source>
        <dbReference type="EMBL" id="MDT0262983.1"/>
    </source>
</evidence>
<dbReference type="Proteomes" id="UP001183176">
    <property type="component" value="Unassembled WGS sequence"/>
</dbReference>
<organism evidence="1 2">
    <name type="scientific">Jatrophihabitans lederbergiae</name>
    <dbReference type="NCBI Taxonomy" id="3075547"/>
    <lineage>
        <taxon>Bacteria</taxon>
        <taxon>Bacillati</taxon>
        <taxon>Actinomycetota</taxon>
        <taxon>Actinomycetes</taxon>
        <taxon>Jatrophihabitantales</taxon>
        <taxon>Jatrophihabitantaceae</taxon>
        <taxon>Jatrophihabitans</taxon>
    </lineage>
</organism>
<dbReference type="RefSeq" id="WP_311424130.1">
    <property type="nucleotide sequence ID" value="NZ_JAVREH010000026.1"/>
</dbReference>
<reference evidence="2" key="1">
    <citation type="submission" date="2023-07" db="EMBL/GenBank/DDBJ databases">
        <title>30 novel species of actinomycetes from the DSMZ collection.</title>
        <authorList>
            <person name="Nouioui I."/>
        </authorList>
    </citation>
    <scope>NUCLEOTIDE SEQUENCE [LARGE SCALE GENOMIC DNA]</scope>
    <source>
        <strain evidence="2">DSM 44399</strain>
    </source>
</reference>
<comment type="caution">
    <text evidence="1">The sequence shown here is derived from an EMBL/GenBank/DDBJ whole genome shotgun (WGS) entry which is preliminary data.</text>
</comment>
<dbReference type="InterPro" id="IPR023869">
    <property type="entry name" value="tRNA_Adeno_NH3ase_assoc_put"/>
</dbReference>
<evidence type="ECO:0000313" key="2">
    <source>
        <dbReference type="Proteomes" id="UP001183176"/>
    </source>
</evidence>
<keyword evidence="2" id="KW-1185">Reference proteome</keyword>
<gene>
    <name evidence="1" type="ORF">RM423_16440</name>
</gene>
<proteinExistence type="predicted"/>
<dbReference type="EMBL" id="JAVREH010000026">
    <property type="protein sequence ID" value="MDT0262983.1"/>
    <property type="molecule type" value="Genomic_DNA"/>
</dbReference>
<accession>A0ABU2JDB5</accession>
<name>A0ABU2JDB5_9ACTN</name>
<protein>
    <submittedName>
        <fullName evidence="1">tRNA adenosine deaminase-associated protein</fullName>
    </submittedName>
</protein>
<dbReference type="NCBIfam" id="TIGR03941">
    <property type="entry name" value="tRNA_deam_assoc"/>
    <property type="match status" value="1"/>
</dbReference>
<sequence length="161" mass="17695">MAQSSYAVAAYRDGGEWRCDALPSAVLDDLGVLLSALRGQPAEGGPFVVASVEDEFFLIARMHGPRIDLLLSDLTASVEFPLAAQVLERLGEDPPEDDELDEVWPIGEMDLFGDLELGEDEMESILEDSDAYPDETLDTVIDRIGLEDQFRRARPAGRVAR</sequence>